<sequence>MHVHDLLQLDSPDPGGCATGHEGRPESAGEIPHTAGCPAVDALVALAAGGPADDAALDAALRACGLPPSGPYRVVVATTVGEERGPVVSALAEALRCSPAEPFAAGRLPGGEAVALVPVAPDAERRLSLGELWPTLYAEGPQTPLHAGISGPVRAPEGIDSALGQARYALAVSRAQAPDRARVTAVEDLGTLGALLAGVPAEVRTAFSSRVLGPLARGGGSHRMLVDTLEVFLAHHGSWARTAAALQLHVNSVHYRIQRIESLTGRDLSRLEHKLDLQAALLCR</sequence>
<dbReference type="RefSeq" id="WP_127149499.1">
    <property type="nucleotide sequence ID" value="NZ_CP029042.1"/>
</dbReference>
<evidence type="ECO:0008006" key="7">
    <source>
        <dbReference type="Google" id="ProtNLM"/>
    </source>
</evidence>
<dbReference type="Pfam" id="PF13556">
    <property type="entry name" value="HTH_30"/>
    <property type="match status" value="1"/>
</dbReference>
<name>A0A3S9Y5X0_9ACTN</name>
<dbReference type="Pfam" id="PF17853">
    <property type="entry name" value="GGDEF_2"/>
    <property type="match status" value="1"/>
</dbReference>
<dbReference type="InterPro" id="IPR051448">
    <property type="entry name" value="CdaR-like_regulators"/>
</dbReference>
<evidence type="ECO:0000259" key="3">
    <source>
        <dbReference type="Pfam" id="PF13556"/>
    </source>
</evidence>
<protein>
    <recommendedName>
        <fullName evidence="7">PucR C-terminal helix-turn-helix domain-containing protein</fullName>
    </recommendedName>
</protein>
<dbReference type="AlphaFoldDB" id="A0A3S9Y5X0"/>
<feature type="region of interest" description="Disordered" evidence="2">
    <location>
        <begin position="1"/>
        <end position="33"/>
    </location>
</feature>
<gene>
    <name evidence="5" type="ORF">DDE74_04485</name>
</gene>
<feature type="domain" description="CdaR GGDEF-like" evidence="4">
    <location>
        <begin position="50"/>
        <end position="172"/>
    </location>
</feature>
<proteinExistence type="inferred from homology"/>
<reference evidence="5 6" key="1">
    <citation type="submission" date="2018-04" db="EMBL/GenBank/DDBJ databases">
        <title>Complete genome sequences of Streptomyces lydicus strain WYEC and characterization of antagonistic properties of biological control agents.</title>
        <authorList>
            <person name="Mariita R.M."/>
            <person name="Sello J.K."/>
        </authorList>
    </citation>
    <scope>NUCLEOTIDE SEQUENCE [LARGE SCALE GENOMIC DNA]</scope>
    <source>
        <strain evidence="5 6">WYEC 108</strain>
    </source>
</reference>
<organism evidence="5 6">
    <name type="scientific">Streptomyces lydicus</name>
    <dbReference type="NCBI Taxonomy" id="47763"/>
    <lineage>
        <taxon>Bacteria</taxon>
        <taxon>Bacillati</taxon>
        <taxon>Actinomycetota</taxon>
        <taxon>Actinomycetes</taxon>
        <taxon>Kitasatosporales</taxon>
        <taxon>Streptomycetaceae</taxon>
        <taxon>Streptomyces</taxon>
    </lineage>
</organism>
<dbReference type="PANTHER" id="PTHR33744:SF17">
    <property type="entry name" value="CONSERVED PROTEIN"/>
    <property type="match status" value="1"/>
</dbReference>
<dbReference type="InterPro" id="IPR025736">
    <property type="entry name" value="PucR_C-HTH_dom"/>
</dbReference>
<dbReference type="InterPro" id="IPR041522">
    <property type="entry name" value="CdaR_GGDEF"/>
</dbReference>
<comment type="similarity">
    <text evidence="1">Belongs to the CdaR family.</text>
</comment>
<evidence type="ECO:0000256" key="1">
    <source>
        <dbReference type="ARBA" id="ARBA00006754"/>
    </source>
</evidence>
<evidence type="ECO:0000259" key="4">
    <source>
        <dbReference type="Pfam" id="PF17853"/>
    </source>
</evidence>
<evidence type="ECO:0000256" key="2">
    <source>
        <dbReference type="SAM" id="MobiDB-lite"/>
    </source>
</evidence>
<dbReference type="EMBL" id="CP029042">
    <property type="protein sequence ID" value="AZS70293.1"/>
    <property type="molecule type" value="Genomic_DNA"/>
</dbReference>
<dbReference type="PANTHER" id="PTHR33744">
    <property type="entry name" value="CARBOHYDRATE DIACID REGULATOR"/>
    <property type="match status" value="1"/>
</dbReference>
<dbReference type="InterPro" id="IPR042070">
    <property type="entry name" value="PucR_C-HTH_sf"/>
</dbReference>
<dbReference type="Proteomes" id="UP000275579">
    <property type="component" value="Chromosome"/>
</dbReference>
<evidence type="ECO:0000313" key="6">
    <source>
        <dbReference type="Proteomes" id="UP000275579"/>
    </source>
</evidence>
<feature type="domain" description="PucR C-terminal helix-turn-helix" evidence="3">
    <location>
        <begin position="225"/>
        <end position="282"/>
    </location>
</feature>
<dbReference type="Gene3D" id="1.10.10.2840">
    <property type="entry name" value="PucR C-terminal helix-turn-helix domain"/>
    <property type="match status" value="1"/>
</dbReference>
<accession>A0A3S9Y5X0</accession>
<evidence type="ECO:0000313" key="5">
    <source>
        <dbReference type="EMBL" id="AZS70293.1"/>
    </source>
</evidence>